<dbReference type="AlphaFoldDB" id="A0AAW1SA79"/>
<feature type="compositionally biased region" description="Low complexity" evidence="1">
    <location>
        <begin position="92"/>
        <end position="121"/>
    </location>
</feature>
<evidence type="ECO:0000313" key="3">
    <source>
        <dbReference type="Proteomes" id="UP001438707"/>
    </source>
</evidence>
<comment type="caution">
    <text evidence="2">The sequence shown here is derived from an EMBL/GenBank/DDBJ whole genome shotgun (WGS) entry which is preliminary data.</text>
</comment>
<evidence type="ECO:0000313" key="2">
    <source>
        <dbReference type="EMBL" id="KAK9842705.1"/>
    </source>
</evidence>
<reference evidence="2 3" key="1">
    <citation type="journal article" date="2024" name="Nat. Commun.">
        <title>Phylogenomics reveals the evolutionary origins of lichenization in chlorophyte algae.</title>
        <authorList>
            <person name="Puginier C."/>
            <person name="Libourel C."/>
            <person name="Otte J."/>
            <person name="Skaloud P."/>
            <person name="Haon M."/>
            <person name="Grisel S."/>
            <person name="Petersen M."/>
            <person name="Berrin J.G."/>
            <person name="Delaux P.M."/>
            <person name="Dal Grande F."/>
            <person name="Keller J."/>
        </authorList>
    </citation>
    <scope>NUCLEOTIDE SEQUENCE [LARGE SCALE GENOMIC DNA]</scope>
    <source>
        <strain evidence="2 3">SAG 2145</strain>
    </source>
</reference>
<proteinExistence type="predicted"/>
<feature type="compositionally biased region" description="Basic and acidic residues" evidence="1">
    <location>
        <begin position="59"/>
        <end position="70"/>
    </location>
</feature>
<feature type="region of interest" description="Disordered" evidence="1">
    <location>
        <begin position="36"/>
        <end position="316"/>
    </location>
</feature>
<name>A0AAW1SA79_9CHLO</name>
<sequence length="532" mass="58822">MRRHRELGRLPAVLLYGPGSLCQGWQAFASSADLVLSGTGRGRGRGRGNRQSPPPRAPGLRDREQADPHRGPASGNDGPGRNDSRFSDARQRQPQSDDGQWQQRQQQQRQAARQAQSDRGGNPQRPVGREPAGGRGPSGSAQSRPSALSRQGQQGNDQSQAPKPAPSESQWLERYRANNPEGGRRGPAQAGNTSSGRQSSGNARPLQPQGRPSSRGPDRGREPSMAPSAEDATAFAGEDPDDMEDAGFASNEDRAGSRRRERPRRKQSAATSASNAEDSAAVDEPQQQSRPSRSRRRLREATEGGSASDDLQGRMDNVEMEVEDKDLPRKAMGARVTGHAANQRRAVMRGEPAFDGSQRTSSWSPPEQVKRAEARAEQAWFNYHPDRHMKDTHFMSDLLADVDNELDPHFNFDVSRTAPRRHPMRTAEDVEQMLEECKPEIMERMGLTREAQWQAHVDHALQAVPFLIGVAEDLDYEGQEDKLVAEFQGKLSAQSAEGEDHLKLALETIRSNPFWTHEQKTQFMNLSIQNAN</sequence>
<dbReference type="Proteomes" id="UP001438707">
    <property type="component" value="Unassembled WGS sequence"/>
</dbReference>
<organism evidence="2 3">
    <name type="scientific">Apatococcus lobatus</name>
    <dbReference type="NCBI Taxonomy" id="904363"/>
    <lineage>
        <taxon>Eukaryota</taxon>
        <taxon>Viridiplantae</taxon>
        <taxon>Chlorophyta</taxon>
        <taxon>core chlorophytes</taxon>
        <taxon>Trebouxiophyceae</taxon>
        <taxon>Chlorellales</taxon>
        <taxon>Chlorellaceae</taxon>
        <taxon>Apatococcus</taxon>
    </lineage>
</organism>
<keyword evidence="3" id="KW-1185">Reference proteome</keyword>
<dbReference type="EMBL" id="JALJOS010000002">
    <property type="protein sequence ID" value="KAK9842705.1"/>
    <property type="molecule type" value="Genomic_DNA"/>
</dbReference>
<feature type="compositionally biased region" description="Polar residues" evidence="1">
    <location>
        <begin position="139"/>
        <end position="161"/>
    </location>
</feature>
<accession>A0AAW1SA79</accession>
<feature type="compositionally biased region" description="Polar residues" evidence="1">
    <location>
        <begin position="268"/>
        <end position="277"/>
    </location>
</feature>
<protein>
    <submittedName>
        <fullName evidence="2">Uncharacterized protein</fullName>
    </submittedName>
</protein>
<evidence type="ECO:0000256" key="1">
    <source>
        <dbReference type="SAM" id="MobiDB-lite"/>
    </source>
</evidence>
<gene>
    <name evidence="2" type="ORF">WJX74_000977</name>
</gene>
<feature type="compositionally biased region" description="Polar residues" evidence="1">
    <location>
        <begin position="190"/>
        <end position="202"/>
    </location>
</feature>
<feature type="compositionally biased region" description="Basic and acidic residues" evidence="1">
    <location>
        <begin position="80"/>
        <end position="91"/>
    </location>
</feature>